<dbReference type="GO" id="GO:0016787">
    <property type="term" value="F:hydrolase activity"/>
    <property type="evidence" value="ECO:0007669"/>
    <property type="project" value="UniProtKB-KW"/>
</dbReference>
<keyword evidence="2" id="KW-0378">Hydrolase</keyword>
<feature type="region of interest" description="Disordered" evidence="1">
    <location>
        <begin position="9"/>
        <end position="33"/>
    </location>
</feature>
<evidence type="ECO:0000313" key="3">
    <source>
        <dbReference type="Proteomes" id="UP000266721"/>
    </source>
</evidence>
<evidence type="ECO:0000256" key="1">
    <source>
        <dbReference type="SAM" id="MobiDB-lite"/>
    </source>
</evidence>
<protein>
    <submittedName>
        <fullName evidence="2">Putative ubiquitin carboxyl-terminal hydrolase faf-x</fullName>
    </submittedName>
</protein>
<gene>
    <name evidence="2" type="ORF">AM593_09189</name>
</gene>
<proteinExistence type="predicted"/>
<feature type="non-terminal residue" evidence="2">
    <location>
        <position position="288"/>
    </location>
</feature>
<organism evidence="2 3">
    <name type="scientific">Mytilus galloprovincialis</name>
    <name type="common">Mediterranean mussel</name>
    <dbReference type="NCBI Taxonomy" id="29158"/>
    <lineage>
        <taxon>Eukaryota</taxon>
        <taxon>Metazoa</taxon>
        <taxon>Spiralia</taxon>
        <taxon>Lophotrochozoa</taxon>
        <taxon>Mollusca</taxon>
        <taxon>Bivalvia</taxon>
        <taxon>Autobranchia</taxon>
        <taxon>Pteriomorphia</taxon>
        <taxon>Mytilida</taxon>
        <taxon>Mytiloidea</taxon>
        <taxon>Mytilidae</taxon>
        <taxon>Mytilinae</taxon>
        <taxon>Mytilus</taxon>
    </lineage>
</organism>
<feature type="compositionally biased region" description="Low complexity" evidence="1">
    <location>
        <begin position="14"/>
        <end position="24"/>
    </location>
</feature>
<accession>A0A409V6H9</accession>
<reference evidence="2 3" key="1">
    <citation type="journal article" date="2016" name="PLoS ONE">
        <title>A First Insight into the Genome of the Filter-Feeder Mussel Mytilus galloprovincialis.</title>
        <authorList>
            <person name="Murgarella M."/>
            <person name="Puiu D."/>
            <person name="Novoa B."/>
            <person name="Figueras A."/>
            <person name="Posada D."/>
            <person name="Canchaya C."/>
        </authorList>
    </citation>
    <scope>NUCLEOTIDE SEQUENCE [LARGE SCALE GENOMIC DNA]</scope>
    <source>
        <tissue evidence="2">Muscle</tissue>
    </source>
</reference>
<dbReference type="AlphaFoldDB" id="A0A409V6H9"/>
<dbReference type="EMBL" id="KV611773">
    <property type="protein sequence ID" value="OPL20318.1"/>
    <property type="molecule type" value="Genomic_DNA"/>
</dbReference>
<name>A0A409V6H9_MYTGA</name>
<dbReference type="Proteomes" id="UP000266721">
    <property type="component" value="Unassembled WGS sequence"/>
</dbReference>
<sequence>LISAKLVQVGNNMPSSPDSSSDSSAGSPHHTFDGPNIEAENCLPGVIMANTAKYAKFMFQLSDLGCSLQVPKLRDTARTLLKLMPADSHTVDRLCNICNENTRSDTTLSQQLEIMFFNSSPTEALYNIEVAYSLLMPANDPMSEDAFKFQYNYVKSGGVQLALNMLTKNNFLPTADLPTRRSAYVTVMKICKIMLTTVLNAKLQVVIDACNADPQSPNVTQQEHSHAVLIQQALQFIPNQQSEIMTKNVAMRLGQHLTDQALLFIPNQQSEIMTKNVAMRLGQHLTDQ</sequence>
<feature type="non-terminal residue" evidence="2">
    <location>
        <position position="1"/>
    </location>
</feature>
<keyword evidence="3" id="KW-1185">Reference proteome</keyword>
<evidence type="ECO:0000313" key="2">
    <source>
        <dbReference type="EMBL" id="OPL20318.1"/>
    </source>
</evidence>